<evidence type="ECO:0000259" key="10">
    <source>
        <dbReference type="PROSITE" id="PS51007"/>
    </source>
</evidence>
<feature type="binding site" description="covalent" evidence="8">
    <location>
        <position position="84"/>
    </location>
    <ligand>
        <name>heme c</name>
        <dbReference type="ChEBI" id="CHEBI:61717"/>
        <label>1</label>
    </ligand>
</feature>
<keyword evidence="2 8" id="KW-0349">Heme</keyword>
<feature type="binding site" description="covalent" evidence="8">
    <location>
        <position position="227"/>
    </location>
    <ligand>
        <name>heme c</name>
        <dbReference type="ChEBI" id="CHEBI:61717"/>
        <label>2</label>
    </ligand>
</feature>
<evidence type="ECO:0000256" key="1">
    <source>
        <dbReference type="ARBA" id="ARBA00004418"/>
    </source>
</evidence>
<dbReference type="PANTHER" id="PTHR30600:SF7">
    <property type="entry name" value="CYTOCHROME C PEROXIDASE-RELATED"/>
    <property type="match status" value="1"/>
</dbReference>
<keyword evidence="7 9" id="KW-0408">Iron</keyword>
<dbReference type="InterPro" id="IPR036909">
    <property type="entry name" value="Cyt_c-like_dom_sf"/>
</dbReference>
<dbReference type="GO" id="GO:0009055">
    <property type="term" value="F:electron transfer activity"/>
    <property type="evidence" value="ECO:0007669"/>
    <property type="project" value="InterPro"/>
</dbReference>
<gene>
    <name evidence="11" type="ORF">SAMN05216190_10483</name>
</gene>
<feature type="binding site" description="covalent" evidence="8">
    <location>
        <position position="224"/>
    </location>
    <ligand>
        <name>heme c</name>
        <dbReference type="ChEBI" id="CHEBI:61717"/>
        <label>2</label>
    </ligand>
</feature>
<organism evidence="11 12">
    <name type="scientific">Pseudomonas borbori</name>
    <dbReference type="NCBI Taxonomy" id="289003"/>
    <lineage>
        <taxon>Bacteria</taxon>
        <taxon>Pseudomonadati</taxon>
        <taxon>Pseudomonadota</taxon>
        <taxon>Gammaproteobacteria</taxon>
        <taxon>Pseudomonadales</taxon>
        <taxon>Pseudomonadaceae</taxon>
        <taxon>Pseudomonas</taxon>
    </lineage>
</organism>
<evidence type="ECO:0000256" key="5">
    <source>
        <dbReference type="ARBA" id="ARBA00022764"/>
    </source>
</evidence>
<dbReference type="GO" id="GO:0020037">
    <property type="term" value="F:heme binding"/>
    <property type="evidence" value="ECO:0007669"/>
    <property type="project" value="InterPro"/>
</dbReference>
<evidence type="ECO:0000256" key="3">
    <source>
        <dbReference type="ARBA" id="ARBA00022723"/>
    </source>
</evidence>
<feature type="binding site" description="axial binding residue" evidence="9">
    <location>
        <position position="228"/>
    </location>
    <ligand>
        <name>heme c</name>
        <dbReference type="ChEBI" id="CHEBI:61717"/>
        <label>2</label>
    </ligand>
    <ligandPart>
        <name>Fe</name>
        <dbReference type="ChEBI" id="CHEBI:18248"/>
    </ligandPart>
</feature>
<dbReference type="InterPro" id="IPR051395">
    <property type="entry name" value="Cytochrome_c_Peroxidase/MauG"/>
</dbReference>
<keyword evidence="3 9" id="KW-0479">Metal-binding</keyword>
<dbReference type="Gene3D" id="1.10.760.10">
    <property type="entry name" value="Cytochrome c-like domain"/>
    <property type="match status" value="2"/>
</dbReference>
<feature type="domain" description="Cytochrome c" evidence="10">
    <location>
        <begin position="59"/>
        <end position="190"/>
    </location>
</feature>
<reference evidence="12" key="1">
    <citation type="submission" date="2016-10" db="EMBL/GenBank/DDBJ databases">
        <authorList>
            <person name="Varghese N."/>
            <person name="Submissions S."/>
        </authorList>
    </citation>
    <scope>NUCLEOTIDE SEQUENCE [LARGE SCALE GENOMIC DNA]</scope>
    <source>
        <strain evidence="12">DSM 17834</strain>
    </source>
</reference>
<keyword evidence="12" id="KW-1185">Reference proteome</keyword>
<dbReference type="InterPro" id="IPR026259">
    <property type="entry name" value="MauG/Cytc_peroxidase"/>
</dbReference>
<dbReference type="OrthoDB" id="9805202at2"/>
<dbReference type="Pfam" id="PF03150">
    <property type="entry name" value="CCP_MauG"/>
    <property type="match status" value="1"/>
</dbReference>
<dbReference type="InterPro" id="IPR009056">
    <property type="entry name" value="Cyt_c-like_dom"/>
</dbReference>
<evidence type="ECO:0000256" key="6">
    <source>
        <dbReference type="ARBA" id="ARBA00023002"/>
    </source>
</evidence>
<dbReference type="InterPro" id="IPR004852">
    <property type="entry name" value="Di-haem_cyt_c_peroxidsae"/>
</dbReference>
<keyword evidence="11" id="KW-0575">Peroxidase</keyword>
<dbReference type="EMBL" id="FOWX01000004">
    <property type="protein sequence ID" value="SFP04335.1"/>
    <property type="molecule type" value="Genomic_DNA"/>
</dbReference>
<comment type="PTM">
    <text evidence="8">Binds 2 heme groups per subunit.</text>
</comment>
<comment type="cofactor">
    <cofactor evidence="8">
        <name>heme</name>
        <dbReference type="ChEBI" id="CHEBI:30413"/>
    </cofactor>
    <text evidence="8">Binds 2 heme groups.</text>
</comment>
<evidence type="ECO:0000256" key="4">
    <source>
        <dbReference type="ARBA" id="ARBA00022729"/>
    </source>
</evidence>
<proteinExistence type="predicted"/>
<keyword evidence="5" id="KW-0574">Periplasm</keyword>
<name>A0A1I5M480_9PSED</name>
<dbReference type="AlphaFoldDB" id="A0A1I5M480"/>
<dbReference type="GO" id="GO:0046872">
    <property type="term" value="F:metal ion binding"/>
    <property type="evidence" value="ECO:0007669"/>
    <property type="project" value="UniProtKB-KW"/>
</dbReference>
<dbReference type="SUPFAM" id="SSF46626">
    <property type="entry name" value="Cytochrome c"/>
    <property type="match status" value="2"/>
</dbReference>
<dbReference type="PIRSF" id="PIRSF000294">
    <property type="entry name" value="Cytochrome-c_peroxidase"/>
    <property type="match status" value="1"/>
</dbReference>
<keyword evidence="4" id="KW-0732">Signal</keyword>
<dbReference type="PROSITE" id="PS51007">
    <property type="entry name" value="CYTC"/>
    <property type="match status" value="2"/>
</dbReference>
<evidence type="ECO:0000313" key="11">
    <source>
        <dbReference type="EMBL" id="SFP04335.1"/>
    </source>
</evidence>
<evidence type="ECO:0000313" key="12">
    <source>
        <dbReference type="Proteomes" id="UP000198784"/>
    </source>
</evidence>
<comment type="subcellular location">
    <subcellularLocation>
        <location evidence="1">Periplasm</location>
    </subcellularLocation>
</comment>
<dbReference type="STRING" id="289003.SAMN05216190_10483"/>
<evidence type="ECO:0000256" key="8">
    <source>
        <dbReference type="PIRSR" id="PIRSR000294-1"/>
    </source>
</evidence>
<dbReference type="GO" id="GO:0042597">
    <property type="term" value="C:periplasmic space"/>
    <property type="evidence" value="ECO:0007669"/>
    <property type="project" value="UniProtKB-SubCell"/>
</dbReference>
<evidence type="ECO:0000256" key="2">
    <source>
        <dbReference type="ARBA" id="ARBA00022617"/>
    </source>
</evidence>
<sequence length="337" mass="36203">MGRVTAALFRTAWPGRKQLSAAGLSWVIALPCGLVAQIGATPLDEPIKPIPLVQDLDPARTELGRRLFQDVRLSANDSLSCASCHQLASGGADQRAFSLGFSGQRAAVNTPSVLNAGLNFRQFWDGRAGSLEAQIDAVIQNPVEMGSTWPEVIGKVAADAHYRTAFAAAYPDGVTQANIANAIATFERSLATPNSRFDQYLRGDAAALSAEEKAGYLKFKQYGCITCHQGVNIGGNMFQKFGVMGDYFQARGNPSAADLGRFRVTGNEADKHVFKVPSLRNVALTAPYFHDATAKTLEEAVAVMFKYQLGRVASEADMQSIVKFLETLTGERAGPQP</sequence>
<feature type="domain" description="Cytochrome c" evidence="10">
    <location>
        <begin position="210"/>
        <end position="329"/>
    </location>
</feature>
<dbReference type="PANTHER" id="PTHR30600">
    <property type="entry name" value="CYTOCHROME C PEROXIDASE-RELATED"/>
    <property type="match status" value="1"/>
</dbReference>
<feature type="binding site" description="axial binding residue" evidence="9">
    <location>
        <position position="85"/>
    </location>
    <ligand>
        <name>heme c</name>
        <dbReference type="ChEBI" id="CHEBI:61717"/>
        <label>1</label>
    </ligand>
    <ligandPart>
        <name>Fe</name>
        <dbReference type="ChEBI" id="CHEBI:18248"/>
    </ligandPart>
</feature>
<feature type="binding site" description="axial binding residue" evidence="9">
    <location>
        <position position="304"/>
    </location>
    <ligand>
        <name>heme c</name>
        <dbReference type="ChEBI" id="CHEBI:61717"/>
        <label>2</label>
    </ligand>
    <ligandPart>
        <name>Fe</name>
        <dbReference type="ChEBI" id="CHEBI:18248"/>
    </ligandPart>
</feature>
<accession>A0A1I5M480</accession>
<evidence type="ECO:0000256" key="7">
    <source>
        <dbReference type="ARBA" id="ARBA00023004"/>
    </source>
</evidence>
<feature type="binding site" description="covalent" evidence="8">
    <location>
        <position position="81"/>
    </location>
    <ligand>
        <name>heme c</name>
        <dbReference type="ChEBI" id="CHEBI:61717"/>
        <label>1</label>
    </ligand>
</feature>
<dbReference type="Proteomes" id="UP000198784">
    <property type="component" value="Unassembled WGS sequence"/>
</dbReference>
<dbReference type="GO" id="GO:0004130">
    <property type="term" value="F:cytochrome-c peroxidase activity"/>
    <property type="evidence" value="ECO:0007669"/>
    <property type="project" value="TreeGrafter"/>
</dbReference>
<evidence type="ECO:0000256" key="9">
    <source>
        <dbReference type="PIRSR" id="PIRSR000294-2"/>
    </source>
</evidence>
<dbReference type="RefSeq" id="WP_090498113.1">
    <property type="nucleotide sequence ID" value="NZ_FOWX01000004.1"/>
</dbReference>
<keyword evidence="6" id="KW-0560">Oxidoreductase</keyword>
<protein>
    <submittedName>
        <fullName evidence="11">Cytochrome c peroxidase</fullName>
    </submittedName>
</protein>